<reference evidence="6" key="1">
    <citation type="submission" date="2021-11" db="EMBL/GenBank/DDBJ databases">
        <authorList>
            <person name="Schell T."/>
        </authorList>
    </citation>
    <scope>NUCLEOTIDE SEQUENCE</scope>
    <source>
        <strain evidence="6">M5</strain>
    </source>
</reference>
<dbReference type="EMBL" id="CAKKLH010000013">
    <property type="protein sequence ID" value="CAH0099077.1"/>
    <property type="molecule type" value="Genomic_DNA"/>
</dbReference>
<dbReference type="Proteomes" id="UP000789390">
    <property type="component" value="Unassembled WGS sequence"/>
</dbReference>
<dbReference type="InterPro" id="IPR029071">
    <property type="entry name" value="Ubiquitin-like_domsf"/>
</dbReference>
<dbReference type="PANTHER" id="PTHR13385:SF0">
    <property type="entry name" value="UBIQUITIN-LIKE PROTEIN ATG12"/>
    <property type="match status" value="1"/>
</dbReference>
<evidence type="ECO:0000256" key="1">
    <source>
        <dbReference type="ARBA" id="ARBA00022499"/>
    </source>
</evidence>
<dbReference type="GO" id="GO:0097352">
    <property type="term" value="P:autophagosome maturation"/>
    <property type="evidence" value="ECO:0007669"/>
    <property type="project" value="TreeGrafter"/>
</dbReference>
<comment type="caution">
    <text evidence="6">The sequence shown here is derived from an EMBL/GenBank/DDBJ whole genome shotgun (WGS) entry which is preliminary data.</text>
</comment>
<keyword evidence="2 4" id="KW-0833">Ubl conjugation pathway</keyword>
<name>A0A8J2VYY4_9CRUS</name>
<sequence length="138" mass="15227">MDNNPVNEPLPDTASVEDNEQNLEMPSHTDESLPAIPNSAPATPKAENKTPKITVVLCPVGGAPIMRQRKWEVDSTQTIGFIASFIRKKLTLQKSDSLFFYVNQSFAPSLDQTVQNLFDCFGSDGKLILAYCRLPAWG</sequence>
<dbReference type="OrthoDB" id="10003551at2759"/>
<comment type="similarity">
    <text evidence="4">Belongs to the ATG12 family.</text>
</comment>
<organism evidence="6 7">
    <name type="scientific">Daphnia galeata</name>
    <dbReference type="NCBI Taxonomy" id="27404"/>
    <lineage>
        <taxon>Eukaryota</taxon>
        <taxon>Metazoa</taxon>
        <taxon>Ecdysozoa</taxon>
        <taxon>Arthropoda</taxon>
        <taxon>Crustacea</taxon>
        <taxon>Branchiopoda</taxon>
        <taxon>Diplostraca</taxon>
        <taxon>Cladocera</taxon>
        <taxon>Anomopoda</taxon>
        <taxon>Daphniidae</taxon>
        <taxon>Daphnia</taxon>
    </lineage>
</organism>
<dbReference type="PANTHER" id="PTHR13385">
    <property type="entry name" value="AUTOPHAGY PROTEIN 12"/>
    <property type="match status" value="1"/>
</dbReference>
<dbReference type="GO" id="GO:0034274">
    <property type="term" value="C:Atg12-Atg5-Atg16 complex"/>
    <property type="evidence" value="ECO:0007669"/>
    <property type="project" value="TreeGrafter"/>
</dbReference>
<dbReference type="CDD" id="cd01612">
    <property type="entry name" value="Ubl_ATG12"/>
    <property type="match status" value="1"/>
</dbReference>
<dbReference type="GO" id="GO:0019776">
    <property type="term" value="F:Atg8-family ligase activity"/>
    <property type="evidence" value="ECO:0007669"/>
    <property type="project" value="TreeGrafter"/>
</dbReference>
<dbReference type="GO" id="GO:0000045">
    <property type="term" value="P:autophagosome assembly"/>
    <property type="evidence" value="ECO:0007669"/>
    <property type="project" value="InterPro"/>
</dbReference>
<dbReference type="GO" id="GO:0061723">
    <property type="term" value="P:glycophagy"/>
    <property type="evidence" value="ECO:0007669"/>
    <property type="project" value="TreeGrafter"/>
</dbReference>
<comment type="function">
    <text evidence="4">Ubiquitin-like protein involved in autophagic vesicle formation.</text>
</comment>
<dbReference type="Gene3D" id="3.10.20.90">
    <property type="entry name" value="Phosphatidylinositol 3-kinase Catalytic Subunit, Chain A, domain 1"/>
    <property type="match status" value="1"/>
</dbReference>
<protein>
    <recommendedName>
        <fullName evidence="4">Ubiquitin-like protein ATG12</fullName>
    </recommendedName>
</protein>
<proteinExistence type="inferred from homology"/>
<evidence type="ECO:0000313" key="7">
    <source>
        <dbReference type="Proteomes" id="UP000789390"/>
    </source>
</evidence>
<dbReference type="FunFam" id="3.10.20.90:FF:000150">
    <property type="entry name" value="Ubiquitin-like protein ATG12"/>
    <property type="match status" value="1"/>
</dbReference>
<evidence type="ECO:0000256" key="2">
    <source>
        <dbReference type="ARBA" id="ARBA00022786"/>
    </source>
</evidence>
<feature type="region of interest" description="Disordered" evidence="5">
    <location>
        <begin position="1"/>
        <end position="48"/>
    </location>
</feature>
<gene>
    <name evidence="6" type="ORF">DGAL_LOCUS1186</name>
</gene>
<dbReference type="GO" id="GO:0000422">
    <property type="term" value="P:autophagy of mitochondrion"/>
    <property type="evidence" value="ECO:0007669"/>
    <property type="project" value="TreeGrafter"/>
</dbReference>
<keyword evidence="3 4" id="KW-0072">Autophagy</keyword>
<accession>A0A8J2VYY4</accession>
<evidence type="ECO:0000256" key="3">
    <source>
        <dbReference type="ARBA" id="ARBA00023006"/>
    </source>
</evidence>
<dbReference type="GO" id="GO:0034727">
    <property type="term" value="P:piecemeal microautophagy of the nucleus"/>
    <property type="evidence" value="ECO:0007669"/>
    <property type="project" value="TreeGrafter"/>
</dbReference>
<evidence type="ECO:0000313" key="6">
    <source>
        <dbReference type="EMBL" id="CAH0099077.1"/>
    </source>
</evidence>
<comment type="subunit">
    <text evidence="4">Forms a conjugate with ATG5.</text>
</comment>
<dbReference type="Pfam" id="PF04110">
    <property type="entry name" value="APG12"/>
    <property type="match status" value="1"/>
</dbReference>
<dbReference type="AlphaFoldDB" id="A0A8J2VYY4"/>
<dbReference type="GO" id="GO:0034045">
    <property type="term" value="C:phagophore assembly site membrane"/>
    <property type="evidence" value="ECO:0007669"/>
    <property type="project" value="TreeGrafter"/>
</dbReference>
<evidence type="ECO:0000256" key="5">
    <source>
        <dbReference type="SAM" id="MobiDB-lite"/>
    </source>
</evidence>
<dbReference type="SUPFAM" id="SSF54236">
    <property type="entry name" value="Ubiquitin-like"/>
    <property type="match status" value="1"/>
</dbReference>
<keyword evidence="7" id="KW-1185">Reference proteome</keyword>
<keyword evidence="1 4" id="KW-1017">Isopeptide bond</keyword>
<evidence type="ECO:0000256" key="4">
    <source>
        <dbReference type="RuleBase" id="RU361201"/>
    </source>
</evidence>
<dbReference type="GO" id="GO:0000421">
    <property type="term" value="C:autophagosome membrane"/>
    <property type="evidence" value="ECO:0007669"/>
    <property type="project" value="TreeGrafter"/>
</dbReference>
<dbReference type="InterPro" id="IPR007242">
    <property type="entry name" value="Atg12"/>
</dbReference>